<keyword evidence="2" id="KW-1185">Reference proteome</keyword>
<organism evidence="2 3">
    <name type="scientific">Heligmosomoides polygyrus</name>
    <name type="common">Parasitic roundworm</name>
    <dbReference type="NCBI Taxonomy" id="6339"/>
    <lineage>
        <taxon>Eukaryota</taxon>
        <taxon>Metazoa</taxon>
        <taxon>Ecdysozoa</taxon>
        <taxon>Nematoda</taxon>
        <taxon>Chromadorea</taxon>
        <taxon>Rhabditida</taxon>
        <taxon>Rhabditina</taxon>
        <taxon>Rhabditomorpha</taxon>
        <taxon>Strongyloidea</taxon>
        <taxon>Heligmosomidae</taxon>
        <taxon>Heligmosomoides</taxon>
    </lineage>
</organism>
<name>A0A183FSQ6_HELPZ</name>
<dbReference type="WBParaSite" id="HPBE_0001101201-mRNA-1">
    <property type="protein sequence ID" value="HPBE_0001101201-mRNA-1"/>
    <property type="gene ID" value="HPBE_0001101201"/>
</dbReference>
<reference evidence="1 2" key="1">
    <citation type="submission" date="2018-11" db="EMBL/GenBank/DDBJ databases">
        <authorList>
            <consortium name="Pathogen Informatics"/>
        </authorList>
    </citation>
    <scope>NUCLEOTIDE SEQUENCE [LARGE SCALE GENOMIC DNA]</scope>
</reference>
<gene>
    <name evidence="1" type="ORF">HPBE_LOCUS11013</name>
</gene>
<accession>A0A183FSQ6</accession>
<evidence type="ECO:0000313" key="3">
    <source>
        <dbReference type="WBParaSite" id="HPBE_0001101201-mRNA-1"/>
    </source>
</evidence>
<evidence type="ECO:0000313" key="2">
    <source>
        <dbReference type="Proteomes" id="UP000050761"/>
    </source>
</evidence>
<sequence>MNLLASRLEGNSAPRHCHRTRAYVEMVATYKRRKAVRANGPPECEDGTLSIRVIMADRTSGKNCARRLSATVPSEETVVGREGQTIFRVIMAARTRRE</sequence>
<reference evidence="3" key="2">
    <citation type="submission" date="2019-09" db="UniProtKB">
        <authorList>
            <consortium name="WormBaseParasite"/>
        </authorList>
    </citation>
    <scope>IDENTIFICATION</scope>
</reference>
<dbReference type="AlphaFoldDB" id="A0A183FSQ6"/>
<evidence type="ECO:0000313" key="1">
    <source>
        <dbReference type="EMBL" id="VDO87141.1"/>
    </source>
</evidence>
<accession>A0A3P7YIB7</accession>
<proteinExistence type="predicted"/>
<dbReference type="Proteomes" id="UP000050761">
    <property type="component" value="Unassembled WGS sequence"/>
</dbReference>
<protein>
    <submittedName>
        <fullName evidence="1 3">Uncharacterized protein</fullName>
    </submittedName>
</protein>
<dbReference type="EMBL" id="UZAH01026953">
    <property type="protein sequence ID" value="VDO87141.1"/>
    <property type="molecule type" value="Genomic_DNA"/>
</dbReference>